<organism evidence="11">
    <name type="scientific">Menopon gallinae</name>
    <name type="common">poultry shaft louse</name>
    <dbReference type="NCBI Taxonomy" id="328185"/>
    <lineage>
        <taxon>Eukaryota</taxon>
        <taxon>Metazoa</taxon>
        <taxon>Ecdysozoa</taxon>
        <taxon>Arthropoda</taxon>
        <taxon>Hexapoda</taxon>
        <taxon>Insecta</taxon>
        <taxon>Pterygota</taxon>
        <taxon>Neoptera</taxon>
        <taxon>Paraneoptera</taxon>
        <taxon>Psocodea</taxon>
        <taxon>Troctomorpha</taxon>
        <taxon>Phthiraptera</taxon>
        <taxon>Amblycera</taxon>
        <taxon>Menoponidae</taxon>
        <taxon>Menopon</taxon>
    </lineage>
</organism>
<dbReference type="GO" id="GO:0004144">
    <property type="term" value="F:diacylglycerol O-acyltransferase activity"/>
    <property type="evidence" value="ECO:0007669"/>
    <property type="project" value="TreeGrafter"/>
</dbReference>
<keyword evidence="4" id="KW-0808">Transferase</keyword>
<keyword evidence="5" id="KW-0812">Transmembrane</keyword>
<evidence type="ECO:0000256" key="5">
    <source>
        <dbReference type="ARBA" id="ARBA00022692"/>
    </source>
</evidence>
<dbReference type="Pfam" id="PF03982">
    <property type="entry name" value="DAGAT"/>
    <property type="match status" value="1"/>
</dbReference>
<keyword evidence="3" id="KW-0444">Lipid biosynthesis</keyword>
<dbReference type="InterPro" id="IPR007130">
    <property type="entry name" value="DAGAT"/>
</dbReference>
<keyword evidence="6" id="KW-0256">Endoplasmic reticulum</keyword>
<evidence type="ECO:0000256" key="9">
    <source>
        <dbReference type="ARBA" id="ARBA00023136"/>
    </source>
</evidence>
<evidence type="ECO:0000256" key="1">
    <source>
        <dbReference type="ARBA" id="ARBA00004477"/>
    </source>
</evidence>
<gene>
    <name evidence="11" type="ORF">PYX00_002762</name>
</gene>
<evidence type="ECO:0000256" key="3">
    <source>
        <dbReference type="ARBA" id="ARBA00022516"/>
    </source>
</evidence>
<evidence type="ECO:0000256" key="2">
    <source>
        <dbReference type="ARBA" id="ARBA00005420"/>
    </source>
</evidence>
<evidence type="ECO:0000256" key="7">
    <source>
        <dbReference type="ARBA" id="ARBA00022989"/>
    </source>
</evidence>
<dbReference type="PANTHER" id="PTHR12317">
    <property type="entry name" value="DIACYLGLYCEROL O-ACYLTRANSFERASE"/>
    <property type="match status" value="1"/>
</dbReference>
<dbReference type="AlphaFoldDB" id="A0AAW2HXE5"/>
<evidence type="ECO:0000256" key="6">
    <source>
        <dbReference type="ARBA" id="ARBA00022824"/>
    </source>
</evidence>
<evidence type="ECO:0000256" key="4">
    <source>
        <dbReference type="ARBA" id="ARBA00022679"/>
    </source>
</evidence>
<comment type="similarity">
    <text evidence="2">Belongs to the diacylglycerol acyltransferase family.</text>
</comment>
<proteinExistence type="inferred from homology"/>
<dbReference type="GO" id="GO:0005789">
    <property type="term" value="C:endoplasmic reticulum membrane"/>
    <property type="evidence" value="ECO:0007669"/>
    <property type="project" value="UniProtKB-SubCell"/>
</dbReference>
<evidence type="ECO:0000313" key="11">
    <source>
        <dbReference type="EMBL" id="KAL0274692.1"/>
    </source>
</evidence>
<comment type="subcellular location">
    <subcellularLocation>
        <location evidence="1">Endoplasmic reticulum membrane</location>
        <topology evidence="1">Multi-pass membrane protein</topology>
    </subcellularLocation>
</comment>
<dbReference type="SUPFAM" id="SSF69593">
    <property type="entry name" value="Glycerol-3-phosphate (1)-acyltransferase"/>
    <property type="match status" value="1"/>
</dbReference>
<keyword evidence="9" id="KW-0472">Membrane</keyword>
<dbReference type="PANTHER" id="PTHR12317:SF79">
    <property type="entry name" value="ACYLTRANSFERASE"/>
    <property type="match status" value="1"/>
</dbReference>
<dbReference type="GO" id="GO:0019432">
    <property type="term" value="P:triglyceride biosynthetic process"/>
    <property type="evidence" value="ECO:0007669"/>
    <property type="project" value="TreeGrafter"/>
</dbReference>
<accession>A0AAW2HXE5</accession>
<dbReference type="EMBL" id="JARGDH010000002">
    <property type="protein sequence ID" value="KAL0274692.1"/>
    <property type="molecule type" value="Genomic_DNA"/>
</dbReference>
<name>A0AAW2HXE5_9NEOP</name>
<dbReference type="CDD" id="cd07987">
    <property type="entry name" value="LPLAT_MGAT-like"/>
    <property type="match status" value="1"/>
</dbReference>
<keyword evidence="10" id="KW-0012">Acyltransferase</keyword>
<reference evidence="11" key="1">
    <citation type="journal article" date="2024" name="Gigascience">
        <title>Chromosome-level genome of the poultry shaft louse Menopon gallinae provides insight into the host-switching and adaptive evolution of parasitic lice.</title>
        <authorList>
            <person name="Xu Y."/>
            <person name="Ma L."/>
            <person name="Liu S."/>
            <person name="Liang Y."/>
            <person name="Liu Q."/>
            <person name="He Z."/>
            <person name="Tian L."/>
            <person name="Duan Y."/>
            <person name="Cai W."/>
            <person name="Li H."/>
            <person name="Song F."/>
        </authorList>
    </citation>
    <scope>NUCLEOTIDE SEQUENCE</scope>
    <source>
        <strain evidence="11">Cailab_2023a</strain>
    </source>
</reference>
<evidence type="ECO:0000256" key="10">
    <source>
        <dbReference type="ARBA" id="ARBA00023315"/>
    </source>
</evidence>
<sequence length="290" mass="33287">MTIDWAKYVLLVYLVWMYVDRNSCIGNKRRWTWMRDLPWWRRHKDYFPIRLLKTCDLPPDRNYIFALCPHGVFSFGAMTSFVTDALDFREKFPGLKLFLCTLNVVFQMPILREFALGQGFSSVSEESLNEILDAREKGQAAGVVIGGAAEAALSSPNRYKILLSRRKGFCKVALKNGADIVPVYSFGESDLYYLKQPEEGSLLHEFQILFKKLTTIFPVVFYGVGPLPIFPRRIPVTVTVGKPITVKKVDNPTKEDIDELHGKFRDSIVCLFNEYKGKYLMNKDAELVIC</sequence>
<evidence type="ECO:0008006" key="12">
    <source>
        <dbReference type="Google" id="ProtNLM"/>
    </source>
</evidence>
<keyword evidence="8" id="KW-0443">Lipid metabolism</keyword>
<keyword evidence="7" id="KW-1133">Transmembrane helix</keyword>
<evidence type="ECO:0000256" key="8">
    <source>
        <dbReference type="ARBA" id="ARBA00023098"/>
    </source>
</evidence>
<protein>
    <recommendedName>
        <fullName evidence="12">Acyltransferase</fullName>
    </recommendedName>
</protein>
<comment type="caution">
    <text evidence="11">The sequence shown here is derived from an EMBL/GenBank/DDBJ whole genome shotgun (WGS) entry which is preliminary data.</text>
</comment>